<dbReference type="GO" id="GO:0003677">
    <property type="term" value="F:DNA binding"/>
    <property type="evidence" value="ECO:0007669"/>
    <property type="project" value="InterPro"/>
</dbReference>
<evidence type="ECO:0000256" key="1">
    <source>
        <dbReference type="SAM" id="MobiDB-lite"/>
    </source>
</evidence>
<evidence type="ECO:0000313" key="4">
    <source>
        <dbReference type="Proteomes" id="UP000535020"/>
    </source>
</evidence>
<accession>A0A7Y8Y4R0</accession>
<dbReference type="RefSeq" id="WP_176007292.1">
    <property type="nucleotide sequence ID" value="NZ_JABWMI010000020.1"/>
</dbReference>
<dbReference type="EMBL" id="JACBJI010000008">
    <property type="protein sequence ID" value="NYA72491.1"/>
    <property type="molecule type" value="Genomic_DNA"/>
</dbReference>
<feature type="region of interest" description="Disordered" evidence="1">
    <location>
        <begin position="111"/>
        <end position="144"/>
    </location>
</feature>
<feature type="compositionally biased region" description="Basic and acidic residues" evidence="1">
    <location>
        <begin position="111"/>
        <end position="123"/>
    </location>
</feature>
<keyword evidence="4" id="KW-1185">Reference proteome</keyword>
<protein>
    <recommendedName>
        <fullName evidence="2">HTH cro/C1-type domain-containing protein</fullName>
    </recommendedName>
</protein>
<sequence>MRHKNPLRSLLGLTQNELAELLQVGRPLLSLHELGRRGLPLQAQRLLADMLAHVQAASADRRSPLQDRELYQESVRRQLRENEYQRLKAAREITATEQRIDKESRRARLSEFLAERDRQEGKAKTSPRPRFAPKRPANDTQTDLIRLQLRQELLELEKNFLESKLDTTK</sequence>
<dbReference type="InterPro" id="IPR010982">
    <property type="entry name" value="Lambda_DNA-bd_dom_sf"/>
</dbReference>
<evidence type="ECO:0000259" key="2">
    <source>
        <dbReference type="PROSITE" id="PS50943"/>
    </source>
</evidence>
<proteinExistence type="predicted"/>
<dbReference type="CDD" id="cd00093">
    <property type="entry name" value="HTH_XRE"/>
    <property type="match status" value="1"/>
</dbReference>
<dbReference type="PROSITE" id="PS50943">
    <property type="entry name" value="HTH_CROC1"/>
    <property type="match status" value="1"/>
</dbReference>
<organism evidence="3 4">
    <name type="scientific">Flavobacterium agri</name>
    <dbReference type="NCBI Taxonomy" id="2743471"/>
    <lineage>
        <taxon>Bacteria</taxon>
        <taxon>Pseudomonadati</taxon>
        <taxon>Bacteroidota</taxon>
        <taxon>Flavobacteriia</taxon>
        <taxon>Flavobacteriales</taxon>
        <taxon>Flavobacteriaceae</taxon>
        <taxon>Flavobacterium</taxon>
    </lineage>
</organism>
<dbReference type="InterPro" id="IPR001387">
    <property type="entry name" value="Cro/C1-type_HTH"/>
</dbReference>
<feature type="domain" description="HTH cro/C1-type" evidence="2">
    <location>
        <begin position="7"/>
        <end position="37"/>
    </location>
</feature>
<evidence type="ECO:0000313" key="3">
    <source>
        <dbReference type="EMBL" id="NYA72491.1"/>
    </source>
</evidence>
<dbReference type="AlphaFoldDB" id="A0A7Y8Y4R0"/>
<dbReference type="Gene3D" id="1.10.260.40">
    <property type="entry name" value="lambda repressor-like DNA-binding domains"/>
    <property type="match status" value="1"/>
</dbReference>
<dbReference type="SUPFAM" id="SSF47413">
    <property type="entry name" value="lambda repressor-like DNA-binding domains"/>
    <property type="match status" value="1"/>
</dbReference>
<gene>
    <name evidence="3" type="ORF">HZF10_16290</name>
</gene>
<comment type="caution">
    <text evidence="3">The sequence shown here is derived from an EMBL/GenBank/DDBJ whole genome shotgun (WGS) entry which is preliminary data.</text>
</comment>
<reference evidence="3 4" key="1">
    <citation type="submission" date="2020-07" db="EMBL/GenBank/DDBJ databases">
        <authorList>
            <person name="Sun Q."/>
        </authorList>
    </citation>
    <scope>NUCLEOTIDE SEQUENCE [LARGE SCALE GENOMIC DNA]</scope>
    <source>
        <strain evidence="3 4">MAH-1</strain>
    </source>
</reference>
<name>A0A7Y8Y4R0_9FLAO</name>
<dbReference type="Proteomes" id="UP000535020">
    <property type="component" value="Unassembled WGS sequence"/>
</dbReference>